<gene>
    <name evidence="1" type="ORF">UB32_03280</name>
</gene>
<name>A0A0D6ZEA6_9BACI</name>
<dbReference type="AlphaFoldDB" id="A0A0D6ZEA6"/>
<proteinExistence type="predicted"/>
<keyword evidence="2" id="KW-1185">Reference proteome</keyword>
<dbReference type="Proteomes" id="UP000032512">
    <property type="component" value="Unassembled WGS sequence"/>
</dbReference>
<reference evidence="1 2" key="1">
    <citation type="submission" date="2015-01" db="EMBL/GenBank/DDBJ databases">
        <title>Draft genome sequences of the supercritical CO2 tolerant bacteria Bacillus subterraneus MITOT1 and Bacillus cereus MIT0214.</title>
        <authorList>
            <person name="Peet K.C."/>
            <person name="Thompson J.R."/>
        </authorList>
    </citation>
    <scope>NUCLEOTIDE SEQUENCE [LARGE SCALE GENOMIC DNA]</scope>
    <source>
        <strain evidence="1 2">MITOT1</strain>
    </source>
</reference>
<organism evidence="1 2">
    <name type="scientific">Mesobacillus subterraneus</name>
    <dbReference type="NCBI Taxonomy" id="285983"/>
    <lineage>
        <taxon>Bacteria</taxon>
        <taxon>Bacillati</taxon>
        <taxon>Bacillota</taxon>
        <taxon>Bacilli</taxon>
        <taxon>Bacillales</taxon>
        <taxon>Bacillaceae</taxon>
        <taxon>Mesobacillus</taxon>
    </lineage>
</organism>
<protein>
    <recommendedName>
        <fullName evidence="3">Spore coat protein</fullName>
    </recommendedName>
</protein>
<dbReference type="OrthoDB" id="2356617at2"/>
<evidence type="ECO:0008006" key="3">
    <source>
        <dbReference type="Google" id="ProtNLM"/>
    </source>
</evidence>
<dbReference type="EMBL" id="JXIQ01000019">
    <property type="protein sequence ID" value="KIY23406.1"/>
    <property type="molecule type" value="Genomic_DNA"/>
</dbReference>
<evidence type="ECO:0000313" key="1">
    <source>
        <dbReference type="EMBL" id="KIY23406.1"/>
    </source>
</evidence>
<comment type="caution">
    <text evidence="1">The sequence shown here is derived from an EMBL/GenBank/DDBJ whole genome shotgun (WGS) entry which is preliminary data.</text>
</comment>
<evidence type="ECO:0000313" key="2">
    <source>
        <dbReference type="Proteomes" id="UP000032512"/>
    </source>
</evidence>
<sequence>MTKYLGIHETLELHEVLIFKTVTLTKATTMGLLVKDMRLKEILTNEVAASSTHIERMKELYRREVNQV</sequence>
<dbReference type="RefSeq" id="WP_044391251.1">
    <property type="nucleotide sequence ID" value="NZ_JXIQ01000019.1"/>
</dbReference>
<dbReference type="PATRIC" id="fig|285983.3.peg.2592"/>
<accession>A0A0D6ZEA6</accession>